<keyword evidence="1" id="KW-0813">Transport</keyword>
<gene>
    <name evidence="3" type="ORF">ACFQE1_08020</name>
</gene>
<reference evidence="3 4" key="1">
    <citation type="journal article" date="2019" name="Int. J. Syst. Evol. Microbiol.">
        <title>The Global Catalogue of Microorganisms (GCM) 10K type strain sequencing project: providing services to taxonomists for standard genome sequencing and annotation.</title>
        <authorList>
            <consortium name="The Broad Institute Genomics Platform"/>
            <consortium name="The Broad Institute Genome Sequencing Center for Infectious Disease"/>
            <person name="Wu L."/>
            <person name="Ma J."/>
        </authorList>
    </citation>
    <scope>NUCLEOTIDE SEQUENCE [LARGE SCALE GENOMIC DNA]</scope>
    <source>
        <strain evidence="3 4">NBRC 111368</strain>
    </source>
</reference>
<dbReference type="Pfam" id="PF01554">
    <property type="entry name" value="MatE"/>
    <property type="match status" value="1"/>
</dbReference>
<evidence type="ECO:0000313" key="3">
    <source>
        <dbReference type="EMBL" id="MFC6724317.1"/>
    </source>
</evidence>
<organism evidence="3 4">
    <name type="scientific">Halobium palmae</name>
    <dbReference type="NCBI Taxonomy" id="1776492"/>
    <lineage>
        <taxon>Archaea</taxon>
        <taxon>Methanobacteriati</taxon>
        <taxon>Methanobacteriota</taxon>
        <taxon>Stenosarchaea group</taxon>
        <taxon>Halobacteria</taxon>
        <taxon>Halobacteriales</taxon>
        <taxon>Haloferacaceae</taxon>
        <taxon>Halobium</taxon>
    </lineage>
</organism>
<evidence type="ECO:0000256" key="2">
    <source>
        <dbReference type="SAM" id="Phobius"/>
    </source>
</evidence>
<dbReference type="InterPro" id="IPR002528">
    <property type="entry name" value="MATE_fam"/>
</dbReference>
<accession>A0ABD5RZ86</accession>
<feature type="transmembrane region" description="Helical" evidence="2">
    <location>
        <begin position="79"/>
        <end position="107"/>
    </location>
</feature>
<evidence type="ECO:0000256" key="1">
    <source>
        <dbReference type="ARBA" id="ARBA00022448"/>
    </source>
</evidence>
<feature type="non-terminal residue" evidence="3">
    <location>
        <position position="1"/>
    </location>
</feature>
<feature type="transmembrane region" description="Helical" evidence="2">
    <location>
        <begin position="20"/>
        <end position="40"/>
    </location>
</feature>
<dbReference type="PANTHER" id="PTHR43298">
    <property type="entry name" value="MULTIDRUG RESISTANCE PROTEIN NORM-RELATED"/>
    <property type="match status" value="1"/>
</dbReference>
<keyword evidence="2" id="KW-0472">Membrane</keyword>
<proteinExistence type="predicted"/>
<dbReference type="InterPro" id="IPR050222">
    <property type="entry name" value="MATE_MdtK"/>
</dbReference>
<sequence length="137" mass="14413">VVLGARQLAVLFGAEDVALTVQFIHLFGATIAGFAVSRTLQGALRGAGDTRVPFYATLAGNYLIRLPVAALALPTEVAFVAFGYSFVPGVGLGLSAVFVAVLADIYTRAAINWIRYRSNRWKAVGRAGVARARAGSD</sequence>
<name>A0ABD5RZ86_9EURY</name>
<keyword evidence="2" id="KW-0812">Transmembrane</keyword>
<dbReference type="AlphaFoldDB" id="A0ABD5RZ86"/>
<keyword evidence="4" id="KW-1185">Reference proteome</keyword>
<comment type="caution">
    <text evidence="3">The sequence shown here is derived from an EMBL/GenBank/DDBJ whole genome shotgun (WGS) entry which is preliminary data.</text>
</comment>
<dbReference type="EMBL" id="JBHSWU010000148">
    <property type="protein sequence ID" value="MFC6724317.1"/>
    <property type="molecule type" value="Genomic_DNA"/>
</dbReference>
<dbReference type="Proteomes" id="UP001596328">
    <property type="component" value="Unassembled WGS sequence"/>
</dbReference>
<protein>
    <submittedName>
        <fullName evidence="3">MATE family efflux transporter</fullName>
    </submittedName>
</protein>
<feature type="transmembrane region" description="Helical" evidence="2">
    <location>
        <begin position="52"/>
        <end position="73"/>
    </location>
</feature>
<dbReference type="PANTHER" id="PTHR43298:SF2">
    <property type="entry name" value="FMN_FAD EXPORTER YEEO-RELATED"/>
    <property type="match status" value="1"/>
</dbReference>
<keyword evidence="2" id="KW-1133">Transmembrane helix</keyword>
<evidence type="ECO:0000313" key="4">
    <source>
        <dbReference type="Proteomes" id="UP001596328"/>
    </source>
</evidence>